<protein>
    <recommendedName>
        <fullName evidence="9">tRNA-dihydrouridine(16/17) synthase [NAD(P)(+)]</fullName>
        <ecNumber evidence="9">1.3.1.88</ecNumber>
    </recommendedName>
</protein>
<keyword evidence="4" id="KW-0819">tRNA processing</keyword>
<dbReference type="GO" id="GO:0017150">
    <property type="term" value="F:tRNA dihydrouridine synthase activity"/>
    <property type="evidence" value="ECO:0007669"/>
    <property type="project" value="InterPro"/>
</dbReference>
<comment type="similarity">
    <text evidence="8">Belongs to the Dus family. Dus1 subfamily.</text>
</comment>
<comment type="catalytic activity">
    <reaction evidence="12">
        <text>5,6-dihydrouridine(16) in tRNA + NAD(+) = uridine(16) in tRNA + NADH + H(+)</text>
        <dbReference type="Rhea" id="RHEA:53380"/>
        <dbReference type="Rhea" id="RHEA-COMP:13543"/>
        <dbReference type="Rhea" id="RHEA-COMP:13544"/>
        <dbReference type="ChEBI" id="CHEBI:15378"/>
        <dbReference type="ChEBI" id="CHEBI:57540"/>
        <dbReference type="ChEBI" id="CHEBI:57945"/>
        <dbReference type="ChEBI" id="CHEBI:65315"/>
        <dbReference type="ChEBI" id="CHEBI:74443"/>
        <dbReference type="EC" id="1.3.1.88"/>
    </reaction>
    <physiologicalReaction direction="right-to-left" evidence="12">
        <dbReference type="Rhea" id="RHEA:53382"/>
    </physiologicalReaction>
</comment>
<evidence type="ECO:0000256" key="1">
    <source>
        <dbReference type="ARBA" id="ARBA00001917"/>
    </source>
</evidence>
<evidence type="ECO:0000259" key="14">
    <source>
        <dbReference type="Pfam" id="PF01207"/>
    </source>
</evidence>
<evidence type="ECO:0000256" key="9">
    <source>
        <dbReference type="ARBA" id="ARBA00038890"/>
    </source>
</evidence>
<keyword evidence="7" id="KW-0520">NAD</keyword>
<evidence type="ECO:0000256" key="11">
    <source>
        <dbReference type="ARBA" id="ARBA00047652"/>
    </source>
</evidence>
<organism evidence="15 16">
    <name type="scientific">Babesia gibsoni</name>
    <dbReference type="NCBI Taxonomy" id="33632"/>
    <lineage>
        <taxon>Eukaryota</taxon>
        <taxon>Sar</taxon>
        <taxon>Alveolata</taxon>
        <taxon>Apicomplexa</taxon>
        <taxon>Aconoidasida</taxon>
        <taxon>Piroplasmida</taxon>
        <taxon>Babesiidae</taxon>
        <taxon>Babesia</taxon>
    </lineage>
</organism>
<evidence type="ECO:0000256" key="12">
    <source>
        <dbReference type="ARBA" id="ARBA00048934"/>
    </source>
</evidence>
<keyword evidence="5" id="KW-0521">NADP</keyword>
<dbReference type="SUPFAM" id="SSF51395">
    <property type="entry name" value="FMN-linked oxidoreductases"/>
    <property type="match status" value="1"/>
</dbReference>
<reference evidence="15" key="1">
    <citation type="submission" date="2023-08" db="EMBL/GenBank/DDBJ databases">
        <title>Draft sequence of the Babesia gibsoni genome.</title>
        <authorList>
            <person name="Yamagishi J.Y."/>
            <person name="Xuan X.X."/>
        </authorList>
    </citation>
    <scope>NUCLEOTIDE SEQUENCE</scope>
    <source>
        <strain evidence="15">Azabu</strain>
    </source>
</reference>
<dbReference type="InterPro" id="IPR035587">
    <property type="entry name" value="DUS-like_FMN-bd"/>
</dbReference>
<dbReference type="EC" id="1.3.1.88" evidence="9"/>
<comment type="catalytic activity">
    <reaction evidence="11">
        <text>5,6-dihydrouridine(16) in tRNA + NADP(+) = uridine(16) in tRNA + NADPH + H(+)</text>
        <dbReference type="Rhea" id="RHEA:53376"/>
        <dbReference type="Rhea" id="RHEA-COMP:13543"/>
        <dbReference type="Rhea" id="RHEA-COMP:13544"/>
        <dbReference type="ChEBI" id="CHEBI:15378"/>
        <dbReference type="ChEBI" id="CHEBI:57783"/>
        <dbReference type="ChEBI" id="CHEBI:58349"/>
        <dbReference type="ChEBI" id="CHEBI:65315"/>
        <dbReference type="ChEBI" id="CHEBI:74443"/>
        <dbReference type="EC" id="1.3.1.88"/>
    </reaction>
    <physiologicalReaction direction="right-to-left" evidence="11">
        <dbReference type="Rhea" id="RHEA:53378"/>
    </physiologicalReaction>
</comment>
<evidence type="ECO:0000256" key="10">
    <source>
        <dbReference type="ARBA" id="ARBA00047287"/>
    </source>
</evidence>
<name>A0AAD8LMG6_BABGI</name>
<comment type="caution">
    <text evidence="15">The sequence shown here is derived from an EMBL/GenBank/DDBJ whole genome shotgun (WGS) entry which is preliminary data.</text>
</comment>
<dbReference type="Pfam" id="PF01207">
    <property type="entry name" value="Dus"/>
    <property type="match status" value="1"/>
</dbReference>
<keyword evidence="2" id="KW-0285">Flavoprotein</keyword>
<dbReference type="Proteomes" id="UP001230268">
    <property type="component" value="Unassembled WGS sequence"/>
</dbReference>
<dbReference type="AlphaFoldDB" id="A0AAD8LMG6"/>
<dbReference type="InterPro" id="IPR013785">
    <property type="entry name" value="Aldolase_TIM"/>
</dbReference>
<evidence type="ECO:0000256" key="3">
    <source>
        <dbReference type="ARBA" id="ARBA00022643"/>
    </source>
</evidence>
<dbReference type="GO" id="GO:0050660">
    <property type="term" value="F:flavin adenine dinucleotide binding"/>
    <property type="evidence" value="ECO:0007669"/>
    <property type="project" value="InterPro"/>
</dbReference>
<evidence type="ECO:0000256" key="7">
    <source>
        <dbReference type="ARBA" id="ARBA00023027"/>
    </source>
</evidence>
<dbReference type="PROSITE" id="PS01136">
    <property type="entry name" value="UPF0034"/>
    <property type="match status" value="1"/>
</dbReference>
<dbReference type="EMBL" id="JAVEPI010000004">
    <property type="protein sequence ID" value="KAK1442118.1"/>
    <property type="molecule type" value="Genomic_DNA"/>
</dbReference>
<comment type="catalytic activity">
    <reaction evidence="10">
        <text>5,6-dihydrouridine(17) in tRNA + NAD(+) = uridine(17) in tRNA + NADH + H(+)</text>
        <dbReference type="Rhea" id="RHEA:53372"/>
        <dbReference type="Rhea" id="RHEA-COMP:13541"/>
        <dbReference type="Rhea" id="RHEA-COMP:13542"/>
        <dbReference type="ChEBI" id="CHEBI:15378"/>
        <dbReference type="ChEBI" id="CHEBI:57540"/>
        <dbReference type="ChEBI" id="CHEBI:57945"/>
        <dbReference type="ChEBI" id="CHEBI:65315"/>
        <dbReference type="ChEBI" id="CHEBI:74443"/>
        <dbReference type="EC" id="1.3.1.88"/>
    </reaction>
    <physiologicalReaction direction="right-to-left" evidence="10">
        <dbReference type="Rhea" id="RHEA:53374"/>
    </physiologicalReaction>
</comment>
<evidence type="ECO:0000256" key="8">
    <source>
        <dbReference type="ARBA" id="ARBA00038313"/>
    </source>
</evidence>
<evidence type="ECO:0000256" key="6">
    <source>
        <dbReference type="ARBA" id="ARBA00023002"/>
    </source>
</evidence>
<evidence type="ECO:0000313" key="16">
    <source>
        <dbReference type="Proteomes" id="UP001230268"/>
    </source>
</evidence>
<keyword evidence="6" id="KW-0560">Oxidoreductase</keyword>
<feature type="domain" description="DUS-like FMN-binding" evidence="14">
    <location>
        <begin position="18"/>
        <end position="258"/>
    </location>
</feature>
<dbReference type="Gene3D" id="3.20.20.70">
    <property type="entry name" value="Aldolase class I"/>
    <property type="match status" value="1"/>
</dbReference>
<dbReference type="CDD" id="cd02801">
    <property type="entry name" value="DUS_like_FMN"/>
    <property type="match status" value="1"/>
</dbReference>
<accession>A0AAD8LMG6</accession>
<keyword evidence="3" id="KW-0288">FMN</keyword>
<evidence type="ECO:0000256" key="5">
    <source>
        <dbReference type="ARBA" id="ARBA00022857"/>
    </source>
</evidence>
<evidence type="ECO:0000313" key="15">
    <source>
        <dbReference type="EMBL" id="KAK1442118.1"/>
    </source>
</evidence>
<dbReference type="PANTHER" id="PTHR11082">
    <property type="entry name" value="TRNA-DIHYDROURIDINE SYNTHASE"/>
    <property type="match status" value="1"/>
</dbReference>
<sequence>MVDSGDFWASLGSPRFVVAPMVNQSELPFRLLCRRYGAQLTFTPMLHGRIFSENEKYRKTQFQTDPLDSPLIAQLCGDDASTLVQAAMHLKGKVAAVDLNLGCPQGIAKDGHYGSFLLDEPDLVTGIVNRITNEVNIPVTCKIRKVDKTSLQSTLNFCYGLEASGCKALTFHGRHRTEKGQNICEADWEAIRIVKSRVGIPVIANGGIESYDDALRCLEYTGADAVMSSEAILEKPYLFSGQTEDHIDIFQEYLDIVKLHPDQSPCCIRAHAFKMLYRHCQKHHDIRDQLTRAHSIGEFEQVICNLREEIDPLGDYTEACGSWYRRHRNTECNGAKSAPMENYEDHISDGLNSLFGGGMSSAALRFYIVTLLLVSAAQITTSVKQQSKETSGKGFLDLFKLKGDIVPSTYPVLKFNQGVNNDATFSKLREREIGDLQEDILRLMPLQRQSFQRIRQKLGRQINLVDELAVAMERQE</sequence>
<keyword evidence="16" id="KW-1185">Reference proteome</keyword>
<proteinExistence type="inferred from homology"/>
<comment type="catalytic activity">
    <reaction evidence="13">
        <text>5,6-dihydrouridine(17) in tRNA + NADP(+) = uridine(17) in tRNA + NADPH + H(+)</text>
        <dbReference type="Rhea" id="RHEA:53368"/>
        <dbReference type="Rhea" id="RHEA-COMP:13541"/>
        <dbReference type="Rhea" id="RHEA-COMP:13542"/>
        <dbReference type="ChEBI" id="CHEBI:15378"/>
        <dbReference type="ChEBI" id="CHEBI:57783"/>
        <dbReference type="ChEBI" id="CHEBI:58349"/>
        <dbReference type="ChEBI" id="CHEBI:65315"/>
        <dbReference type="ChEBI" id="CHEBI:74443"/>
        <dbReference type="EC" id="1.3.1.88"/>
    </reaction>
    <physiologicalReaction direction="right-to-left" evidence="13">
        <dbReference type="Rhea" id="RHEA:53370"/>
    </physiologicalReaction>
</comment>
<evidence type="ECO:0000256" key="4">
    <source>
        <dbReference type="ARBA" id="ARBA00022694"/>
    </source>
</evidence>
<comment type="cofactor">
    <cofactor evidence="1">
        <name>FMN</name>
        <dbReference type="ChEBI" id="CHEBI:58210"/>
    </cofactor>
</comment>
<evidence type="ECO:0000256" key="2">
    <source>
        <dbReference type="ARBA" id="ARBA00022630"/>
    </source>
</evidence>
<evidence type="ECO:0000256" key="13">
    <source>
        <dbReference type="ARBA" id="ARBA00049467"/>
    </source>
</evidence>
<gene>
    <name evidence="15" type="ORF">BgAZ_401480</name>
</gene>
<dbReference type="InterPro" id="IPR018517">
    <property type="entry name" value="tRNA_hU_synthase_CS"/>
</dbReference>
<dbReference type="PANTHER" id="PTHR11082:SF5">
    <property type="entry name" value="TRNA-DIHYDROURIDINE(16_17) SYNTHASE [NAD(P)(+)]-LIKE"/>
    <property type="match status" value="1"/>
</dbReference>